<gene>
    <name evidence="2" type="ORF">VNO80_07492</name>
</gene>
<name>A0AAN9NJS8_PHACN</name>
<protein>
    <submittedName>
        <fullName evidence="2">Uncharacterized protein</fullName>
    </submittedName>
</protein>
<organism evidence="2 3">
    <name type="scientific">Phaseolus coccineus</name>
    <name type="common">Scarlet runner bean</name>
    <name type="synonym">Phaseolus multiflorus</name>
    <dbReference type="NCBI Taxonomy" id="3886"/>
    <lineage>
        <taxon>Eukaryota</taxon>
        <taxon>Viridiplantae</taxon>
        <taxon>Streptophyta</taxon>
        <taxon>Embryophyta</taxon>
        <taxon>Tracheophyta</taxon>
        <taxon>Spermatophyta</taxon>
        <taxon>Magnoliopsida</taxon>
        <taxon>eudicotyledons</taxon>
        <taxon>Gunneridae</taxon>
        <taxon>Pentapetalae</taxon>
        <taxon>rosids</taxon>
        <taxon>fabids</taxon>
        <taxon>Fabales</taxon>
        <taxon>Fabaceae</taxon>
        <taxon>Papilionoideae</taxon>
        <taxon>50 kb inversion clade</taxon>
        <taxon>NPAAA clade</taxon>
        <taxon>indigoferoid/millettioid clade</taxon>
        <taxon>Phaseoleae</taxon>
        <taxon>Phaseolus</taxon>
    </lineage>
</organism>
<accession>A0AAN9NJS8</accession>
<evidence type="ECO:0000256" key="1">
    <source>
        <dbReference type="SAM" id="MobiDB-lite"/>
    </source>
</evidence>
<dbReference type="AlphaFoldDB" id="A0AAN9NJS8"/>
<proteinExistence type="predicted"/>
<dbReference type="EMBL" id="JAYMYR010000003">
    <property type="protein sequence ID" value="KAK7374067.1"/>
    <property type="molecule type" value="Genomic_DNA"/>
</dbReference>
<dbReference type="Proteomes" id="UP001374584">
    <property type="component" value="Unassembled WGS sequence"/>
</dbReference>
<evidence type="ECO:0000313" key="2">
    <source>
        <dbReference type="EMBL" id="KAK7374067.1"/>
    </source>
</evidence>
<reference evidence="2 3" key="1">
    <citation type="submission" date="2024-01" db="EMBL/GenBank/DDBJ databases">
        <title>The genomes of 5 underutilized Papilionoideae crops provide insights into root nodulation and disease resistanc.</title>
        <authorList>
            <person name="Jiang F."/>
        </authorList>
    </citation>
    <scope>NUCLEOTIDE SEQUENCE [LARGE SCALE GENOMIC DNA]</scope>
    <source>
        <strain evidence="2">JINMINGXINNONG_FW02</strain>
        <tissue evidence="2">Leaves</tissue>
    </source>
</reference>
<feature type="region of interest" description="Disordered" evidence="1">
    <location>
        <begin position="76"/>
        <end position="97"/>
    </location>
</feature>
<evidence type="ECO:0000313" key="3">
    <source>
        <dbReference type="Proteomes" id="UP001374584"/>
    </source>
</evidence>
<comment type="caution">
    <text evidence="2">The sequence shown here is derived from an EMBL/GenBank/DDBJ whole genome shotgun (WGS) entry which is preliminary data.</text>
</comment>
<sequence length="97" mass="10509">MGNDLTIRDHVGSHSFHFVASFNQVNSSVVIRMRPRYVYLSSSDSSDSGNTSQSSPVSWGLDSGNATIIRCSSTLGFHGKGGREVRENDVPPGSDYE</sequence>
<keyword evidence="3" id="KW-1185">Reference proteome</keyword>